<proteinExistence type="predicted"/>
<evidence type="ECO:0008006" key="3">
    <source>
        <dbReference type="Google" id="ProtNLM"/>
    </source>
</evidence>
<sequence length="155" mass="16690">MVTKFFKIIGLVGLFILGGCSGMDQRGPMTVLGSLAGAGIAAASGAHRGGIVAGAGVGGAIGYMAGQGVKTERYYDEYQPSVQAKGYAVTISCQQAEVNAYNMARLRVQNEGGNIQDYFTPFNCGQQQQYQQAPPPRRPAYRARIQYDEDEYYGR</sequence>
<evidence type="ECO:0000313" key="2">
    <source>
        <dbReference type="Proteomes" id="UP000176997"/>
    </source>
</evidence>
<comment type="caution">
    <text evidence="1">The sequence shown here is derived from an EMBL/GenBank/DDBJ whole genome shotgun (WGS) entry which is preliminary data.</text>
</comment>
<accession>A0A1G2S5D9</accession>
<protein>
    <recommendedName>
        <fullName evidence="3">Glycine zipper domain-containing protein</fullName>
    </recommendedName>
</protein>
<dbReference type="PROSITE" id="PS51257">
    <property type="entry name" value="PROKAR_LIPOPROTEIN"/>
    <property type="match status" value="1"/>
</dbReference>
<dbReference type="EMBL" id="MHUS01000043">
    <property type="protein sequence ID" value="OHA79782.1"/>
    <property type="molecule type" value="Genomic_DNA"/>
</dbReference>
<name>A0A1G2S5D9_9BACT</name>
<gene>
    <name evidence="1" type="ORF">A2675_04220</name>
</gene>
<organism evidence="1 2">
    <name type="scientific">Candidatus Yonathbacteria bacterium RIFCSPHIGHO2_01_FULL_51_10</name>
    <dbReference type="NCBI Taxonomy" id="1802723"/>
    <lineage>
        <taxon>Bacteria</taxon>
        <taxon>Candidatus Yonathiibacteriota</taxon>
    </lineage>
</organism>
<evidence type="ECO:0000313" key="1">
    <source>
        <dbReference type="EMBL" id="OHA79782.1"/>
    </source>
</evidence>
<reference evidence="1 2" key="1">
    <citation type="journal article" date="2016" name="Nat. Commun.">
        <title>Thousands of microbial genomes shed light on interconnected biogeochemical processes in an aquifer system.</title>
        <authorList>
            <person name="Anantharaman K."/>
            <person name="Brown C.T."/>
            <person name="Hug L.A."/>
            <person name="Sharon I."/>
            <person name="Castelle C.J."/>
            <person name="Probst A.J."/>
            <person name="Thomas B.C."/>
            <person name="Singh A."/>
            <person name="Wilkins M.J."/>
            <person name="Karaoz U."/>
            <person name="Brodie E.L."/>
            <person name="Williams K.H."/>
            <person name="Hubbard S.S."/>
            <person name="Banfield J.F."/>
        </authorList>
    </citation>
    <scope>NUCLEOTIDE SEQUENCE [LARGE SCALE GENOMIC DNA]</scope>
</reference>
<dbReference type="AlphaFoldDB" id="A0A1G2S5D9"/>
<dbReference type="Proteomes" id="UP000176997">
    <property type="component" value="Unassembled WGS sequence"/>
</dbReference>